<evidence type="ECO:0000256" key="5">
    <source>
        <dbReference type="ARBA" id="ARBA00022729"/>
    </source>
</evidence>
<keyword evidence="7" id="KW-0812">Transmembrane</keyword>
<keyword evidence="7" id="KW-0472">Membrane</keyword>
<keyword evidence="9" id="KW-1185">Reference proteome</keyword>
<sequence>MLHVHLHPFNVVLVSLLLLMTMCCGIPVLDLNSEKMGEMDAAMPKGVCGGMIGDCPTVSFEEEMDSESNRRMLVMQRSYISYNTLKRDYAPCGTPGSSYYNCRAGPANSYNRGCEMITRCARAGD</sequence>
<evidence type="ECO:0000256" key="3">
    <source>
        <dbReference type="ARBA" id="ARBA00022525"/>
    </source>
</evidence>
<evidence type="ECO:0000256" key="7">
    <source>
        <dbReference type="SAM" id="Phobius"/>
    </source>
</evidence>
<dbReference type="GO" id="GO:0019722">
    <property type="term" value="P:calcium-mediated signaling"/>
    <property type="evidence" value="ECO:0007669"/>
    <property type="project" value="TreeGrafter"/>
</dbReference>
<dbReference type="Proteomes" id="UP001161247">
    <property type="component" value="Chromosome 9"/>
</dbReference>
<evidence type="ECO:0000256" key="1">
    <source>
        <dbReference type="ARBA" id="ARBA00004613"/>
    </source>
</evidence>
<keyword evidence="7" id="KW-1133">Transmembrane helix</keyword>
<keyword evidence="3" id="KW-0964">Secreted</keyword>
<keyword evidence="5" id="KW-0732">Signal</keyword>
<evidence type="ECO:0000256" key="4">
    <source>
        <dbReference type="ARBA" id="ARBA00022702"/>
    </source>
</evidence>
<proteinExistence type="inferred from homology"/>
<dbReference type="PANTHER" id="PTHR33136:SF36">
    <property type="entry name" value="PROTEIN RALF-LIKE 31"/>
    <property type="match status" value="1"/>
</dbReference>
<dbReference type="EMBL" id="OX459126">
    <property type="protein sequence ID" value="CAI9117563.1"/>
    <property type="molecule type" value="Genomic_DNA"/>
</dbReference>
<keyword evidence="4" id="KW-0372">Hormone</keyword>
<evidence type="ECO:0000256" key="2">
    <source>
        <dbReference type="ARBA" id="ARBA00009178"/>
    </source>
</evidence>
<comment type="subcellular location">
    <subcellularLocation>
        <location evidence="1">Secreted</location>
    </subcellularLocation>
</comment>
<dbReference type="GO" id="GO:0005179">
    <property type="term" value="F:hormone activity"/>
    <property type="evidence" value="ECO:0007669"/>
    <property type="project" value="UniProtKB-KW"/>
</dbReference>
<accession>A0AAV1EDA2</accession>
<dbReference type="AlphaFoldDB" id="A0AAV1EDA2"/>
<evidence type="ECO:0000256" key="6">
    <source>
        <dbReference type="ARBA" id="ARBA00023157"/>
    </source>
</evidence>
<name>A0AAV1EDA2_OLDCO</name>
<dbReference type="InterPro" id="IPR008801">
    <property type="entry name" value="RALF"/>
</dbReference>
<gene>
    <name evidence="8" type="ORF">OLC1_LOCUS23610</name>
</gene>
<dbReference type="GO" id="GO:0009506">
    <property type="term" value="C:plasmodesma"/>
    <property type="evidence" value="ECO:0007669"/>
    <property type="project" value="TreeGrafter"/>
</dbReference>
<evidence type="ECO:0000313" key="9">
    <source>
        <dbReference type="Proteomes" id="UP001161247"/>
    </source>
</evidence>
<organism evidence="8 9">
    <name type="scientific">Oldenlandia corymbosa var. corymbosa</name>
    <dbReference type="NCBI Taxonomy" id="529605"/>
    <lineage>
        <taxon>Eukaryota</taxon>
        <taxon>Viridiplantae</taxon>
        <taxon>Streptophyta</taxon>
        <taxon>Embryophyta</taxon>
        <taxon>Tracheophyta</taxon>
        <taxon>Spermatophyta</taxon>
        <taxon>Magnoliopsida</taxon>
        <taxon>eudicotyledons</taxon>
        <taxon>Gunneridae</taxon>
        <taxon>Pentapetalae</taxon>
        <taxon>asterids</taxon>
        <taxon>lamiids</taxon>
        <taxon>Gentianales</taxon>
        <taxon>Rubiaceae</taxon>
        <taxon>Rubioideae</taxon>
        <taxon>Spermacoceae</taxon>
        <taxon>Hedyotis-Oldenlandia complex</taxon>
        <taxon>Oldenlandia</taxon>
    </lineage>
</organism>
<dbReference type="GO" id="GO:0005576">
    <property type="term" value="C:extracellular region"/>
    <property type="evidence" value="ECO:0007669"/>
    <property type="project" value="UniProtKB-SubCell"/>
</dbReference>
<comment type="similarity">
    <text evidence="2">Belongs to the plant rapid alkalinization factor (RALF) family.</text>
</comment>
<reference evidence="8" key="1">
    <citation type="submission" date="2023-03" db="EMBL/GenBank/DDBJ databases">
        <authorList>
            <person name="Julca I."/>
        </authorList>
    </citation>
    <scope>NUCLEOTIDE SEQUENCE</scope>
</reference>
<dbReference type="Pfam" id="PF05498">
    <property type="entry name" value="RALF"/>
    <property type="match status" value="1"/>
</dbReference>
<feature type="transmembrane region" description="Helical" evidence="7">
    <location>
        <begin position="6"/>
        <end position="29"/>
    </location>
</feature>
<keyword evidence="6" id="KW-1015">Disulfide bond</keyword>
<evidence type="ECO:0000313" key="8">
    <source>
        <dbReference type="EMBL" id="CAI9117563.1"/>
    </source>
</evidence>
<dbReference type="PANTHER" id="PTHR33136">
    <property type="entry name" value="RAPID ALKALINIZATION FACTOR-LIKE"/>
    <property type="match status" value="1"/>
</dbReference>
<protein>
    <submittedName>
        <fullName evidence="8">OLC1v1018968C1</fullName>
    </submittedName>
</protein>